<dbReference type="PANTHER" id="PTHR11328:SF39">
    <property type="entry name" value="2,3-DIHYDROXYPROPANE-1-SULFONATE EXPORTER-RELATED"/>
    <property type="match status" value="1"/>
</dbReference>
<dbReference type="Pfam" id="PF13347">
    <property type="entry name" value="MFS_2"/>
    <property type="match status" value="1"/>
</dbReference>
<dbReference type="InterPro" id="IPR039672">
    <property type="entry name" value="MFS_2"/>
</dbReference>
<evidence type="ECO:0000256" key="2">
    <source>
        <dbReference type="SAM" id="Phobius"/>
    </source>
</evidence>
<reference evidence="4 5" key="2">
    <citation type="submission" date="2017-07" db="EMBL/GenBank/DDBJ databases">
        <title>Candidatus Dactylopiibacterium carminicum, a nitrogen-fixing symbiont of the cochineal insect Dactylopius coccus and Dactylopius opuntiae (Hemiptera: Coccoidea: Dactylopiidae).</title>
        <authorList>
            <person name="Vera A."/>
        </authorList>
    </citation>
    <scope>NUCLEOTIDE SEQUENCE [LARGE SCALE GENOMIC DNA]</scope>
    <source>
        <strain evidence="4 5">NFDCM</strain>
    </source>
</reference>
<feature type="transmembrane region" description="Helical" evidence="2">
    <location>
        <begin position="274"/>
        <end position="293"/>
    </location>
</feature>
<accession>A0A272ETF6</accession>
<evidence type="ECO:0000313" key="3">
    <source>
        <dbReference type="EMBL" id="KAF7599371.1"/>
    </source>
</evidence>
<keyword evidence="2" id="KW-1133">Transmembrane helix</keyword>
<gene>
    <name evidence="3" type="ORF">BGI27_08400</name>
    <name evidence="4" type="ORF">CGU29_08050</name>
</gene>
<dbReference type="Proteomes" id="UP000623509">
    <property type="component" value="Unassembled WGS sequence"/>
</dbReference>
<keyword evidence="6" id="KW-1185">Reference proteome</keyword>
<dbReference type="Proteomes" id="UP000216107">
    <property type="component" value="Unassembled WGS sequence"/>
</dbReference>
<dbReference type="InterPro" id="IPR001927">
    <property type="entry name" value="Na/Gal_symport"/>
</dbReference>
<protein>
    <submittedName>
        <fullName evidence="4">MFS transporter</fullName>
    </submittedName>
</protein>
<dbReference type="GO" id="GO:0005886">
    <property type="term" value="C:plasma membrane"/>
    <property type="evidence" value="ECO:0007669"/>
    <property type="project" value="TreeGrafter"/>
</dbReference>
<dbReference type="EMBL" id="MDUX01000022">
    <property type="protein sequence ID" value="KAF7599371.1"/>
    <property type="molecule type" value="Genomic_DNA"/>
</dbReference>
<feature type="transmembrane region" description="Helical" evidence="2">
    <location>
        <begin position="239"/>
        <end position="262"/>
    </location>
</feature>
<feature type="transmembrane region" description="Helical" evidence="2">
    <location>
        <begin position="119"/>
        <end position="138"/>
    </location>
</feature>
<feature type="transmembrane region" description="Helical" evidence="2">
    <location>
        <begin position="92"/>
        <end position="113"/>
    </location>
</feature>
<dbReference type="InterPro" id="IPR036259">
    <property type="entry name" value="MFS_trans_sf"/>
</dbReference>
<feature type="transmembrane region" description="Helical" evidence="2">
    <location>
        <begin position="330"/>
        <end position="352"/>
    </location>
</feature>
<comment type="caution">
    <text evidence="4">The sequence shown here is derived from an EMBL/GenBank/DDBJ whole genome shotgun (WGS) entry which is preliminary data.</text>
</comment>
<sequence length="445" mass="46668">MSAVVSPGAPGERLSRACVLAYGSGDVGNNIVHAMGMIFLLHYYTDVAGLGAAVAGTVLLAVRLYDAVVDLVIGRWLDSRSANARGERLRPFLLWGVLPLLLNVAVFSVPAHWSADARLLYAVISYALLGTAYSLVNIPYGALISAMTQDSHDHARLGAARSVMSILTFVGVSLLIGLLARVEGFGLQTTLTGAAALMAVLGYLCHLACHRGVRERVARKQPAIDWRLSLRTLRGNRPLAAVGVAAVLALGGASASSASLIYYARYVLGDGASFPWLILPATLLGMLVATPLAPRLAARYGKRQSFLAGVLCAALAHAVLFAVAPAGLPAAAALLGLGSIGLNVAMICLWALEADTVEYGEQRTGLRLEGTNYALFSLMRKLGFALGGAVPAFLLAHSDYVPNLSMQGPLATLVILIAVGLFPALCFLLARLVIGLHPWSGLQTP</sequence>
<dbReference type="GO" id="GO:0006814">
    <property type="term" value="P:sodium ion transport"/>
    <property type="evidence" value="ECO:0007669"/>
    <property type="project" value="InterPro"/>
</dbReference>
<keyword evidence="2" id="KW-0472">Membrane</keyword>
<dbReference type="NCBIfam" id="TIGR00792">
    <property type="entry name" value="gph"/>
    <property type="match status" value="1"/>
</dbReference>
<dbReference type="SUPFAM" id="SSF103473">
    <property type="entry name" value="MFS general substrate transporter"/>
    <property type="match status" value="1"/>
</dbReference>
<feature type="transmembrane region" description="Helical" evidence="2">
    <location>
        <begin position="373"/>
        <end position="396"/>
    </location>
</feature>
<feature type="transmembrane region" description="Helical" evidence="2">
    <location>
        <begin position="305"/>
        <end position="324"/>
    </location>
</feature>
<dbReference type="Gene3D" id="1.20.1250.20">
    <property type="entry name" value="MFS general substrate transporter like domains"/>
    <property type="match status" value="2"/>
</dbReference>
<dbReference type="GO" id="GO:0015293">
    <property type="term" value="F:symporter activity"/>
    <property type="evidence" value="ECO:0007669"/>
    <property type="project" value="InterPro"/>
</dbReference>
<dbReference type="AlphaFoldDB" id="A0A272ETF6"/>
<dbReference type="GO" id="GO:0008643">
    <property type="term" value="P:carbohydrate transport"/>
    <property type="evidence" value="ECO:0007669"/>
    <property type="project" value="InterPro"/>
</dbReference>
<feature type="transmembrane region" description="Helical" evidence="2">
    <location>
        <begin position="185"/>
        <end position="209"/>
    </location>
</feature>
<dbReference type="EMBL" id="NMRN01000018">
    <property type="protein sequence ID" value="PAS93381.1"/>
    <property type="molecule type" value="Genomic_DNA"/>
</dbReference>
<name>A0A272ETF6_9RHOO</name>
<evidence type="ECO:0000313" key="6">
    <source>
        <dbReference type="Proteomes" id="UP000623509"/>
    </source>
</evidence>
<feature type="transmembrane region" description="Helical" evidence="2">
    <location>
        <begin position="47"/>
        <end position="72"/>
    </location>
</feature>
<organism evidence="4 5">
    <name type="scientific">Candidatus Dactylopiibacterium carminicum</name>
    <dbReference type="NCBI Taxonomy" id="857335"/>
    <lineage>
        <taxon>Bacteria</taxon>
        <taxon>Pseudomonadati</taxon>
        <taxon>Pseudomonadota</taxon>
        <taxon>Betaproteobacteria</taxon>
        <taxon>Rhodocyclales</taxon>
        <taxon>Rhodocyclaceae</taxon>
        <taxon>Candidatus Dactylopiibacterium</taxon>
    </lineage>
</organism>
<reference evidence="3 6" key="1">
    <citation type="submission" date="2016-08" db="EMBL/GenBank/DDBJ databases">
        <title>Candidatus Dactylopiibacterium carminicum genome sequence.</title>
        <authorList>
            <person name="Ramirez-Puebla S.T."/>
            <person name="Ormeno-Orrillo E."/>
            <person name="Vera-Ponce De Leon A."/>
            <person name="Luis L."/>
            <person name="Sanchez-Flores A."/>
            <person name="Monica R."/>
            <person name="Martinez-Romero E."/>
        </authorList>
    </citation>
    <scope>NUCLEOTIDE SEQUENCE [LARGE SCALE GENOMIC DNA]</scope>
    <source>
        <strain evidence="3">END1</strain>
    </source>
</reference>
<evidence type="ECO:0000256" key="1">
    <source>
        <dbReference type="ARBA" id="ARBA00009617"/>
    </source>
</evidence>
<proteinExistence type="inferred from homology"/>
<keyword evidence="2" id="KW-0812">Transmembrane</keyword>
<dbReference type="PANTHER" id="PTHR11328">
    <property type="entry name" value="MAJOR FACILITATOR SUPERFAMILY DOMAIN-CONTAINING PROTEIN"/>
    <property type="match status" value="1"/>
</dbReference>
<feature type="transmembrane region" description="Helical" evidence="2">
    <location>
        <begin position="408"/>
        <end position="430"/>
    </location>
</feature>
<dbReference type="RefSeq" id="WP_095524441.1">
    <property type="nucleotide sequence ID" value="NZ_MDUX01000022.1"/>
</dbReference>
<evidence type="ECO:0000313" key="4">
    <source>
        <dbReference type="EMBL" id="PAS93381.1"/>
    </source>
</evidence>
<feature type="transmembrane region" description="Helical" evidence="2">
    <location>
        <begin position="159"/>
        <end position="179"/>
    </location>
</feature>
<evidence type="ECO:0000313" key="5">
    <source>
        <dbReference type="Proteomes" id="UP000216107"/>
    </source>
</evidence>
<comment type="similarity">
    <text evidence="1">Belongs to the sodium:galactoside symporter (TC 2.A.2) family.</text>
</comment>
<dbReference type="OrthoDB" id="181905at2"/>
<dbReference type="CDD" id="cd17332">
    <property type="entry name" value="MFS_MelB_like"/>
    <property type="match status" value="1"/>
</dbReference>